<feature type="region of interest" description="Disordered" evidence="1">
    <location>
        <begin position="1"/>
        <end position="49"/>
    </location>
</feature>
<keyword evidence="3" id="KW-1185">Reference proteome</keyword>
<name>A0AAN8Y3A8_SOLBU</name>
<accession>A0AAN8Y3A8</accession>
<reference evidence="2 3" key="1">
    <citation type="submission" date="2024-02" db="EMBL/GenBank/DDBJ databases">
        <title>de novo genome assembly of Solanum bulbocastanum strain 11H21.</title>
        <authorList>
            <person name="Hosaka A.J."/>
        </authorList>
    </citation>
    <scope>NUCLEOTIDE SEQUENCE [LARGE SCALE GENOMIC DNA]</scope>
    <source>
        <tissue evidence="2">Young leaves</tissue>
    </source>
</reference>
<dbReference type="Proteomes" id="UP001371456">
    <property type="component" value="Unassembled WGS sequence"/>
</dbReference>
<gene>
    <name evidence="2" type="ORF">RDI58_024133</name>
</gene>
<proteinExistence type="predicted"/>
<comment type="caution">
    <text evidence="2">The sequence shown here is derived from an EMBL/GenBank/DDBJ whole genome shotgun (WGS) entry which is preliminary data.</text>
</comment>
<organism evidence="2 3">
    <name type="scientific">Solanum bulbocastanum</name>
    <name type="common">Wild potato</name>
    <dbReference type="NCBI Taxonomy" id="147425"/>
    <lineage>
        <taxon>Eukaryota</taxon>
        <taxon>Viridiplantae</taxon>
        <taxon>Streptophyta</taxon>
        <taxon>Embryophyta</taxon>
        <taxon>Tracheophyta</taxon>
        <taxon>Spermatophyta</taxon>
        <taxon>Magnoliopsida</taxon>
        <taxon>eudicotyledons</taxon>
        <taxon>Gunneridae</taxon>
        <taxon>Pentapetalae</taxon>
        <taxon>asterids</taxon>
        <taxon>lamiids</taxon>
        <taxon>Solanales</taxon>
        <taxon>Solanaceae</taxon>
        <taxon>Solanoideae</taxon>
        <taxon>Solaneae</taxon>
        <taxon>Solanum</taxon>
    </lineage>
</organism>
<sequence length="93" mass="10266">MDSRNPFSTKMEIGSSSKQTTDIGSSRSSDAEIGSSSNQPRPGKTITDPYTEDTYLLILKIGSFSNGRCPIYKALFSRNMYRSPDLFLVAMSL</sequence>
<dbReference type="AlphaFoldDB" id="A0AAN8Y3A8"/>
<feature type="compositionally biased region" description="Polar residues" evidence="1">
    <location>
        <begin position="1"/>
        <end position="40"/>
    </location>
</feature>
<protein>
    <submittedName>
        <fullName evidence="2">Uncharacterized protein</fullName>
    </submittedName>
</protein>
<dbReference type="EMBL" id="JBANQN010000010">
    <property type="protein sequence ID" value="KAK6777416.1"/>
    <property type="molecule type" value="Genomic_DNA"/>
</dbReference>
<evidence type="ECO:0000313" key="2">
    <source>
        <dbReference type="EMBL" id="KAK6777416.1"/>
    </source>
</evidence>
<evidence type="ECO:0000313" key="3">
    <source>
        <dbReference type="Proteomes" id="UP001371456"/>
    </source>
</evidence>
<evidence type="ECO:0000256" key="1">
    <source>
        <dbReference type="SAM" id="MobiDB-lite"/>
    </source>
</evidence>